<dbReference type="RefSeq" id="WP_118419706.1">
    <property type="nucleotide sequence ID" value="NZ_QROO01000039.1"/>
</dbReference>
<organism evidence="1 2">
    <name type="scientific">Bacteroides xylanisolvens</name>
    <dbReference type="NCBI Taxonomy" id="371601"/>
    <lineage>
        <taxon>Bacteria</taxon>
        <taxon>Pseudomonadati</taxon>
        <taxon>Bacteroidota</taxon>
        <taxon>Bacteroidia</taxon>
        <taxon>Bacteroidales</taxon>
        <taxon>Bacteroidaceae</taxon>
        <taxon>Bacteroides</taxon>
    </lineage>
</organism>
<reference evidence="1 2" key="1">
    <citation type="submission" date="2018-08" db="EMBL/GenBank/DDBJ databases">
        <title>A genome reference for cultivated species of the human gut microbiota.</title>
        <authorList>
            <person name="Zou Y."/>
            <person name="Xue W."/>
            <person name="Luo G."/>
        </authorList>
    </citation>
    <scope>NUCLEOTIDE SEQUENCE [LARGE SCALE GENOMIC DNA]</scope>
    <source>
        <strain evidence="1 2">AF38-2</strain>
    </source>
</reference>
<comment type="caution">
    <text evidence="1">The sequence shown here is derived from an EMBL/GenBank/DDBJ whole genome shotgun (WGS) entry which is preliminary data.</text>
</comment>
<dbReference type="Proteomes" id="UP000284495">
    <property type="component" value="Unassembled WGS sequence"/>
</dbReference>
<accession>A0A415KAE3</accession>
<evidence type="ECO:0000313" key="1">
    <source>
        <dbReference type="EMBL" id="RHL33256.1"/>
    </source>
</evidence>
<name>A0A415KAE3_9BACE</name>
<dbReference type="AlphaFoldDB" id="A0A415KAE3"/>
<proteinExistence type="predicted"/>
<gene>
    <name evidence="1" type="ORF">DW027_22880</name>
</gene>
<dbReference type="EMBL" id="QROO01000039">
    <property type="protein sequence ID" value="RHL33256.1"/>
    <property type="molecule type" value="Genomic_DNA"/>
</dbReference>
<protein>
    <submittedName>
        <fullName evidence="1">Uncharacterized protein</fullName>
    </submittedName>
</protein>
<evidence type="ECO:0000313" key="2">
    <source>
        <dbReference type="Proteomes" id="UP000284495"/>
    </source>
</evidence>
<sequence>MENKFELVEKYNIDVDVFIDEDGVTPVGKLPDNHLTKEFLRLYFTGQITKVWKRWLSDIYYAMTSKGKEIFLPKTNLTAWDIEKIINDKRGGKRAGAGPKLKTGYVTTTLRIPSTLKESFKCYIDMYTQYFKGDEENIPYFTNEEDRLNTIRDMMSVLKYEEHLIYERRRRAAEEEENKRQLKLFGDENQ</sequence>